<keyword evidence="2" id="KW-1185">Reference proteome</keyword>
<organism evidence="1 2">
    <name type="scientific">Melastoma candidum</name>
    <dbReference type="NCBI Taxonomy" id="119954"/>
    <lineage>
        <taxon>Eukaryota</taxon>
        <taxon>Viridiplantae</taxon>
        <taxon>Streptophyta</taxon>
        <taxon>Embryophyta</taxon>
        <taxon>Tracheophyta</taxon>
        <taxon>Spermatophyta</taxon>
        <taxon>Magnoliopsida</taxon>
        <taxon>eudicotyledons</taxon>
        <taxon>Gunneridae</taxon>
        <taxon>Pentapetalae</taxon>
        <taxon>rosids</taxon>
        <taxon>malvids</taxon>
        <taxon>Myrtales</taxon>
        <taxon>Melastomataceae</taxon>
        <taxon>Melastomatoideae</taxon>
        <taxon>Melastomateae</taxon>
        <taxon>Melastoma</taxon>
    </lineage>
</organism>
<dbReference type="EMBL" id="CM042884">
    <property type="protein sequence ID" value="KAI4371230.1"/>
    <property type="molecule type" value="Genomic_DNA"/>
</dbReference>
<comment type="caution">
    <text evidence="1">The sequence shown here is derived from an EMBL/GenBank/DDBJ whole genome shotgun (WGS) entry which is preliminary data.</text>
</comment>
<proteinExistence type="predicted"/>
<evidence type="ECO:0000313" key="2">
    <source>
        <dbReference type="Proteomes" id="UP001057402"/>
    </source>
</evidence>
<dbReference type="Proteomes" id="UP001057402">
    <property type="component" value="Chromosome 5"/>
</dbReference>
<gene>
    <name evidence="1" type="ORF">MLD38_019492</name>
</gene>
<sequence>MNVSLMWNSVGFYQIAKLSIDSSVLFPGSCVGQVRYSRHTKLSIVVVLLGVAVCTVTDVSVNFKGFLAAFIEFGALLFSNIMSIIFKGKLMLPLHFCVSGVFDPLLHHSQWEPT</sequence>
<accession>A0ACB9QX87</accession>
<reference evidence="2" key="1">
    <citation type="journal article" date="2023" name="Front. Plant Sci.">
        <title>Chromosomal-level genome assembly of Melastoma candidum provides insights into trichome evolution.</title>
        <authorList>
            <person name="Zhong Y."/>
            <person name="Wu W."/>
            <person name="Sun C."/>
            <person name="Zou P."/>
            <person name="Liu Y."/>
            <person name="Dai S."/>
            <person name="Zhou R."/>
        </authorList>
    </citation>
    <scope>NUCLEOTIDE SEQUENCE [LARGE SCALE GENOMIC DNA]</scope>
</reference>
<protein>
    <submittedName>
        <fullName evidence="1">Uncharacterized protein</fullName>
    </submittedName>
</protein>
<name>A0ACB9QX87_9MYRT</name>
<evidence type="ECO:0000313" key="1">
    <source>
        <dbReference type="EMBL" id="KAI4371230.1"/>
    </source>
</evidence>